<protein>
    <submittedName>
        <fullName evidence="2">Uncharacterized protein</fullName>
    </submittedName>
</protein>
<accession>A0A371HSN2</accession>
<feature type="non-terminal residue" evidence="2">
    <location>
        <position position="1"/>
    </location>
</feature>
<comment type="caution">
    <text evidence="2">The sequence shown here is derived from an EMBL/GenBank/DDBJ whole genome shotgun (WGS) entry which is preliminary data.</text>
</comment>
<name>A0A371HSN2_MUCPR</name>
<sequence>MQAILICGMLLNMEIIFLFKMMEQIFPDLYGVKLKKQGKVYYDNYNHITNFLKSLPKKRPQVTTLTTSKDLKNSSMDKNSLMKPWKIKALMKMSHHSSLERFMPCGKRKEEQDCEITPKSFPKITKRKTQIVFYICKNLGHFKLKWPGLDKEKEKKKKPIF</sequence>
<evidence type="ECO:0000313" key="2">
    <source>
        <dbReference type="EMBL" id="RDY05801.1"/>
    </source>
</evidence>
<evidence type="ECO:0000256" key="1">
    <source>
        <dbReference type="SAM" id="SignalP"/>
    </source>
</evidence>
<feature type="chain" id="PRO_5017075508" evidence="1">
    <location>
        <begin position="19"/>
        <end position="161"/>
    </location>
</feature>
<keyword evidence="3" id="KW-1185">Reference proteome</keyword>
<dbReference type="EMBL" id="QJKJ01001812">
    <property type="protein sequence ID" value="RDY05801.1"/>
    <property type="molecule type" value="Genomic_DNA"/>
</dbReference>
<keyword evidence="1" id="KW-0732">Signal</keyword>
<feature type="signal peptide" evidence="1">
    <location>
        <begin position="1"/>
        <end position="18"/>
    </location>
</feature>
<dbReference type="AlphaFoldDB" id="A0A371HSN2"/>
<reference evidence="2" key="1">
    <citation type="submission" date="2018-05" db="EMBL/GenBank/DDBJ databases">
        <title>Draft genome of Mucuna pruriens seed.</title>
        <authorList>
            <person name="Nnadi N.E."/>
            <person name="Vos R."/>
            <person name="Hasami M.H."/>
            <person name="Devisetty U.K."/>
            <person name="Aguiy J.C."/>
        </authorList>
    </citation>
    <scope>NUCLEOTIDE SEQUENCE [LARGE SCALE GENOMIC DNA]</scope>
    <source>
        <strain evidence="2">JCA_2017</strain>
    </source>
</reference>
<evidence type="ECO:0000313" key="3">
    <source>
        <dbReference type="Proteomes" id="UP000257109"/>
    </source>
</evidence>
<organism evidence="2 3">
    <name type="scientific">Mucuna pruriens</name>
    <name type="common">Velvet bean</name>
    <name type="synonym">Dolichos pruriens</name>
    <dbReference type="NCBI Taxonomy" id="157652"/>
    <lineage>
        <taxon>Eukaryota</taxon>
        <taxon>Viridiplantae</taxon>
        <taxon>Streptophyta</taxon>
        <taxon>Embryophyta</taxon>
        <taxon>Tracheophyta</taxon>
        <taxon>Spermatophyta</taxon>
        <taxon>Magnoliopsida</taxon>
        <taxon>eudicotyledons</taxon>
        <taxon>Gunneridae</taxon>
        <taxon>Pentapetalae</taxon>
        <taxon>rosids</taxon>
        <taxon>fabids</taxon>
        <taxon>Fabales</taxon>
        <taxon>Fabaceae</taxon>
        <taxon>Papilionoideae</taxon>
        <taxon>50 kb inversion clade</taxon>
        <taxon>NPAAA clade</taxon>
        <taxon>indigoferoid/millettioid clade</taxon>
        <taxon>Phaseoleae</taxon>
        <taxon>Mucuna</taxon>
    </lineage>
</organism>
<gene>
    <name evidence="2" type="ORF">CR513_10324</name>
</gene>
<proteinExistence type="predicted"/>
<dbReference type="Proteomes" id="UP000257109">
    <property type="component" value="Unassembled WGS sequence"/>
</dbReference>